<keyword evidence="6 10" id="KW-0573">Peptidoglycan synthesis</keyword>
<dbReference type="InterPro" id="IPR007235">
    <property type="entry name" value="Glyco_trans_28_C"/>
</dbReference>
<evidence type="ECO:0000313" key="14">
    <source>
        <dbReference type="Proteomes" id="UP001623384"/>
    </source>
</evidence>
<comment type="caution">
    <text evidence="10">Lacks conserved residue(s) required for the propagation of feature annotation.</text>
</comment>
<evidence type="ECO:0000256" key="10">
    <source>
        <dbReference type="HAMAP-Rule" id="MF_00033"/>
    </source>
</evidence>
<dbReference type="EC" id="2.4.1.227" evidence="10"/>
<evidence type="ECO:0000256" key="2">
    <source>
        <dbReference type="ARBA" id="ARBA00022618"/>
    </source>
</evidence>
<evidence type="ECO:0000256" key="8">
    <source>
        <dbReference type="ARBA" id="ARBA00023306"/>
    </source>
</evidence>
<keyword evidence="2 10" id="KW-0132">Cell division</keyword>
<comment type="function">
    <text evidence="10">Cell wall formation. Catalyzes the transfer of a GlcNAc subunit on undecaprenyl-pyrophosphoryl-MurNAc-pentapeptide (lipid intermediate I) to form undecaprenyl-pyrophosphoryl-MurNAc-(pentapeptide)GlcNAc (lipid intermediate II).</text>
</comment>
<reference evidence="13 14" key="1">
    <citation type="submission" date="2024-03" db="EMBL/GenBank/DDBJ databases">
        <title>Rhodococcus navarretei sp. nov. and Pseudarthrobacter quantumdoti sp. nov., two new species with the ability to biosynthesize Quantum Dots isolated from soil samples at Union Glacier, Antarctica.</title>
        <authorList>
            <person name="Vargas M."/>
        </authorList>
    </citation>
    <scope>NUCLEOTIDE SEQUENCE [LARGE SCALE GENOMIC DNA]</scope>
    <source>
        <strain evidence="13 14">RC-2-3</strain>
    </source>
</reference>
<dbReference type="Gene3D" id="3.40.50.2000">
    <property type="entry name" value="Glycogen Phosphorylase B"/>
    <property type="match status" value="2"/>
</dbReference>
<dbReference type="SUPFAM" id="SSF53756">
    <property type="entry name" value="UDP-Glycosyltransferase/glycogen phosphorylase"/>
    <property type="match status" value="1"/>
</dbReference>
<keyword evidence="7 10" id="KW-0472">Membrane</keyword>
<feature type="binding site" evidence="10">
    <location>
        <position position="200"/>
    </location>
    <ligand>
        <name>UDP-N-acetyl-alpha-D-glucosamine</name>
        <dbReference type="ChEBI" id="CHEBI:57705"/>
    </ligand>
</feature>
<dbReference type="CDD" id="cd03785">
    <property type="entry name" value="GT28_MurG"/>
    <property type="match status" value="1"/>
</dbReference>
<keyword evidence="9 10" id="KW-0961">Cell wall biogenesis/degradation</keyword>
<dbReference type="GO" id="GO:0016757">
    <property type="term" value="F:glycosyltransferase activity"/>
    <property type="evidence" value="ECO:0007669"/>
    <property type="project" value="UniProtKB-KW"/>
</dbReference>
<keyword evidence="3 10" id="KW-0328">Glycosyltransferase</keyword>
<organism evidence="13 14">
    <name type="scientific">Pseudarthrobacter quantipunctorum</name>
    <dbReference type="NCBI Taxonomy" id="3128980"/>
    <lineage>
        <taxon>Bacteria</taxon>
        <taxon>Bacillati</taxon>
        <taxon>Actinomycetota</taxon>
        <taxon>Actinomycetes</taxon>
        <taxon>Micrococcales</taxon>
        <taxon>Micrococcaceae</taxon>
        <taxon>Pseudarthrobacter</taxon>
    </lineage>
</organism>
<evidence type="ECO:0000256" key="7">
    <source>
        <dbReference type="ARBA" id="ARBA00023136"/>
    </source>
</evidence>
<feature type="binding site" evidence="10">
    <location>
        <begin position="15"/>
        <end position="17"/>
    </location>
    <ligand>
        <name>UDP-N-acetyl-alpha-D-glucosamine</name>
        <dbReference type="ChEBI" id="CHEBI:57705"/>
    </ligand>
</feature>
<dbReference type="Pfam" id="PF04101">
    <property type="entry name" value="Glyco_tran_28_C"/>
    <property type="match status" value="1"/>
</dbReference>
<evidence type="ECO:0000256" key="6">
    <source>
        <dbReference type="ARBA" id="ARBA00022984"/>
    </source>
</evidence>
<accession>A0ABZ2R0G9</accession>
<evidence type="ECO:0000256" key="1">
    <source>
        <dbReference type="ARBA" id="ARBA00022475"/>
    </source>
</evidence>
<evidence type="ECO:0000313" key="13">
    <source>
        <dbReference type="EMBL" id="WXK91642.1"/>
    </source>
</evidence>
<dbReference type="InterPro" id="IPR004276">
    <property type="entry name" value="GlycoTrans_28_N"/>
</dbReference>
<evidence type="ECO:0000256" key="3">
    <source>
        <dbReference type="ARBA" id="ARBA00022676"/>
    </source>
</evidence>
<feature type="domain" description="Glycosyl transferase family 28 C-terminal" evidence="12">
    <location>
        <begin position="194"/>
        <end position="355"/>
    </location>
</feature>
<dbReference type="InterPro" id="IPR006009">
    <property type="entry name" value="GlcNAc_MurG"/>
</dbReference>
<feature type="domain" description="Glycosyltransferase family 28 N-terminal" evidence="11">
    <location>
        <begin position="8"/>
        <end position="147"/>
    </location>
</feature>
<dbReference type="PANTHER" id="PTHR21015">
    <property type="entry name" value="UDP-N-ACETYLGLUCOSAMINE--N-ACETYLMURAMYL-(PENTAPEPTIDE) PYROPHOSPHORYL-UNDECAPRENOL N-ACETYLGLUCOSAMINE TRANSFERASE 1"/>
    <property type="match status" value="1"/>
</dbReference>
<dbReference type="Pfam" id="PF03033">
    <property type="entry name" value="Glyco_transf_28"/>
    <property type="match status" value="1"/>
</dbReference>
<comment type="catalytic activity">
    <reaction evidence="10">
        <text>di-trans,octa-cis-undecaprenyl diphospho-N-acetyl-alpha-D-muramoyl-L-alanyl-D-glutamyl-meso-2,6-diaminopimeloyl-D-alanyl-D-alanine + UDP-N-acetyl-alpha-D-glucosamine = di-trans,octa-cis-undecaprenyl diphospho-[N-acetyl-alpha-D-glucosaminyl-(1-&gt;4)]-N-acetyl-alpha-D-muramoyl-L-alanyl-D-glutamyl-meso-2,6-diaminopimeloyl-D-alanyl-D-alanine + UDP + H(+)</text>
        <dbReference type="Rhea" id="RHEA:31227"/>
        <dbReference type="ChEBI" id="CHEBI:15378"/>
        <dbReference type="ChEBI" id="CHEBI:57705"/>
        <dbReference type="ChEBI" id="CHEBI:58223"/>
        <dbReference type="ChEBI" id="CHEBI:61387"/>
        <dbReference type="ChEBI" id="CHEBI:61388"/>
        <dbReference type="EC" id="2.4.1.227"/>
    </reaction>
</comment>
<dbReference type="Proteomes" id="UP001623384">
    <property type="component" value="Chromosome"/>
</dbReference>
<keyword evidence="14" id="KW-1185">Reference proteome</keyword>
<comment type="pathway">
    <text evidence="10">Cell wall biogenesis; peptidoglycan biosynthesis.</text>
</comment>
<evidence type="ECO:0000259" key="12">
    <source>
        <dbReference type="Pfam" id="PF04101"/>
    </source>
</evidence>
<keyword evidence="5 10" id="KW-0133">Cell shape</keyword>
<feature type="binding site" evidence="10">
    <location>
        <position position="129"/>
    </location>
    <ligand>
        <name>UDP-N-acetyl-alpha-D-glucosamine</name>
        <dbReference type="ChEBI" id="CHEBI:57705"/>
    </ligand>
</feature>
<sequence>MTTKTPSIVLAGGGTAGHISPLLAIAAALRNASPDAAILAVGTPSGMETRLVPAAGVELATIDRVPFPRRPSADLLRLPARLAGAVRQAGTILDTAAADVLVGVGGYVCTPMYLAARKRRIPIVIHEANARPGLANRVGALMTRRVAVAFANTPLRHAMHVGMPMRTEISGLDRAAARTAARTALGLDPAKPALIVTGGSSGAQSINRTIAAAVDRLSAAGIQTLHITGRGKAVMGTDGLPLAAKDYRQVEYVDGMELAYAAADVLLARSGAATVCEVAAVGVPAVLVPLPIGNGEQALNAAGLVAAGGALLVNDRDFTPEWVDRELIPLATDQQRLAAMASSSSRLGIRNADQRMADLILEAAAS</sequence>
<dbReference type="NCBIfam" id="TIGR01133">
    <property type="entry name" value="murG"/>
    <property type="match status" value="1"/>
</dbReference>
<protein>
    <recommendedName>
        <fullName evidence="10">UDP-N-acetylglucosamine--N-acetylmuramyl-(pentapeptide) pyrophosphoryl-undecaprenol N-acetylglucosamine transferase</fullName>
        <ecNumber evidence="10">2.4.1.227</ecNumber>
    </recommendedName>
    <alternativeName>
        <fullName evidence="10">Undecaprenyl-PP-MurNAc-pentapeptide-UDPGlcNAc GlcNAc transferase</fullName>
    </alternativeName>
</protein>
<feature type="binding site" evidence="10">
    <location>
        <position position="166"/>
    </location>
    <ligand>
        <name>UDP-N-acetyl-alpha-D-glucosamine</name>
        <dbReference type="ChEBI" id="CHEBI:57705"/>
    </ligand>
</feature>
<evidence type="ECO:0000256" key="5">
    <source>
        <dbReference type="ARBA" id="ARBA00022960"/>
    </source>
</evidence>
<proteinExistence type="inferred from homology"/>
<keyword evidence="4 10" id="KW-0808">Transferase</keyword>
<dbReference type="HAMAP" id="MF_00033">
    <property type="entry name" value="MurG"/>
    <property type="match status" value="1"/>
</dbReference>
<keyword evidence="1 10" id="KW-1003">Cell membrane</keyword>
<comment type="subcellular location">
    <subcellularLocation>
        <location evidence="10">Cell membrane</location>
        <topology evidence="10">Peripheral membrane protein</topology>
        <orientation evidence="10">Cytoplasmic side</orientation>
    </subcellularLocation>
</comment>
<dbReference type="RefSeq" id="WP_406632764.1">
    <property type="nucleotide sequence ID" value="NZ_CP148033.1"/>
</dbReference>
<evidence type="ECO:0000256" key="9">
    <source>
        <dbReference type="ARBA" id="ARBA00023316"/>
    </source>
</evidence>
<dbReference type="EMBL" id="CP148033">
    <property type="protein sequence ID" value="WXK91642.1"/>
    <property type="molecule type" value="Genomic_DNA"/>
</dbReference>
<name>A0ABZ2R0G9_9MICC</name>
<gene>
    <name evidence="10 13" type="primary">murG</name>
    <name evidence="13" type="ORF">WHH00_11090</name>
</gene>
<feature type="binding site" evidence="10">
    <location>
        <position position="297"/>
    </location>
    <ligand>
        <name>UDP-N-acetyl-alpha-D-glucosamine</name>
        <dbReference type="ChEBI" id="CHEBI:57705"/>
    </ligand>
</feature>
<keyword evidence="8 10" id="KW-0131">Cell cycle</keyword>
<comment type="similarity">
    <text evidence="10">Belongs to the glycosyltransferase 28 family. MurG subfamily.</text>
</comment>
<dbReference type="PANTHER" id="PTHR21015:SF22">
    <property type="entry name" value="GLYCOSYLTRANSFERASE"/>
    <property type="match status" value="1"/>
</dbReference>
<evidence type="ECO:0000256" key="4">
    <source>
        <dbReference type="ARBA" id="ARBA00022679"/>
    </source>
</evidence>
<evidence type="ECO:0000259" key="11">
    <source>
        <dbReference type="Pfam" id="PF03033"/>
    </source>
</evidence>